<sequence length="274" mass="31684">MVAIMGLEETIKGLKKGPWTHEEDKLLSEYVSFHGNCSWSSIARFAGLNRSGKSCRLRWVNYLKPGLKRGKITPQEEGIICELHALLGNKWSTIAKYLPGRTDNEIKNYWRTNFKNKEKNPNSKKSEKRRARSLKQMKQEQKQEKQLLEGNMIKNTLSETESKTETKQTEAQEKKQEMASMCPSVEDQCLPLIMFQEITSSWSDIMGYEGIDLVNLWDLDEQPHGHNADNLNQFSNYAMLNQATFEGDTITAQDQDRTFCLDEDNLCYEKYMFG</sequence>
<evidence type="ECO:0000313" key="2">
    <source>
        <dbReference type="Proteomes" id="UP000828941"/>
    </source>
</evidence>
<reference evidence="1 2" key="1">
    <citation type="journal article" date="2022" name="DNA Res.">
        <title>Chromosomal-level genome assembly of the orchid tree Bauhinia variegata (Leguminosae; Cercidoideae) supports the allotetraploid origin hypothesis of Bauhinia.</title>
        <authorList>
            <person name="Zhong Y."/>
            <person name="Chen Y."/>
            <person name="Zheng D."/>
            <person name="Pang J."/>
            <person name="Liu Y."/>
            <person name="Luo S."/>
            <person name="Meng S."/>
            <person name="Qian L."/>
            <person name="Wei D."/>
            <person name="Dai S."/>
            <person name="Zhou R."/>
        </authorList>
    </citation>
    <scope>NUCLEOTIDE SEQUENCE [LARGE SCALE GENOMIC DNA]</scope>
    <source>
        <strain evidence="1">BV-YZ2020</strain>
    </source>
</reference>
<accession>A0ACB9PV19</accession>
<dbReference type="Proteomes" id="UP000828941">
    <property type="component" value="Chromosome 3"/>
</dbReference>
<keyword evidence="2" id="KW-1185">Reference proteome</keyword>
<name>A0ACB9PV19_BAUVA</name>
<dbReference type="EMBL" id="CM039428">
    <property type="protein sequence ID" value="KAI4352376.1"/>
    <property type="molecule type" value="Genomic_DNA"/>
</dbReference>
<comment type="caution">
    <text evidence="1">The sequence shown here is derived from an EMBL/GenBank/DDBJ whole genome shotgun (WGS) entry which is preliminary data.</text>
</comment>
<organism evidence="1 2">
    <name type="scientific">Bauhinia variegata</name>
    <name type="common">Purple orchid tree</name>
    <name type="synonym">Phanera variegata</name>
    <dbReference type="NCBI Taxonomy" id="167791"/>
    <lineage>
        <taxon>Eukaryota</taxon>
        <taxon>Viridiplantae</taxon>
        <taxon>Streptophyta</taxon>
        <taxon>Embryophyta</taxon>
        <taxon>Tracheophyta</taxon>
        <taxon>Spermatophyta</taxon>
        <taxon>Magnoliopsida</taxon>
        <taxon>eudicotyledons</taxon>
        <taxon>Gunneridae</taxon>
        <taxon>Pentapetalae</taxon>
        <taxon>rosids</taxon>
        <taxon>fabids</taxon>
        <taxon>Fabales</taxon>
        <taxon>Fabaceae</taxon>
        <taxon>Cercidoideae</taxon>
        <taxon>Cercideae</taxon>
        <taxon>Bauhiniinae</taxon>
        <taxon>Bauhinia</taxon>
    </lineage>
</organism>
<evidence type="ECO:0000313" key="1">
    <source>
        <dbReference type="EMBL" id="KAI4352376.1"/>
    </source>
</evidence>
<gene>
    <name evidence="1" type="ORF">L6164_006636</name>
</gene>
<protein>
    <submittedName>
        <fullName evidence="1">Uncharacterized protein</fullName>
    </submittedName>
</protein>
<proteinExistence type="predicted"/>